<gene>
    <name evidence="4 7" type="primary">whiA</name>
    <name evidence="7" type="ORF">H9945_00040</name>
</gene>
<organism evidence="7 8">
    <name type="scientific">Candidatus Gemmiger avicola</name>
    <dbReference type="NCBI Taxonomy" id="2838605"/>
    <lineage>
        <taxon>Bacteria</taxon>
        <taxon>Bacillati</taxon>
        <taxon>Bacillota</taxon>
        <taxon>Clostridia</taxon>
        <taxon>Eubacteriales</taxon>
        <taxon>Gemmiger</taxon>
    </lineage>
</organism>
<dbReference type="AlphaFoldDB" id="A0A9D2M468"/>
<keyword evidence="3 4" id="KW-0131">Cell cycle</keyword>
<accession>A0A9D2M468</accession>
<dbReference type="GO" id="GO:0043937">
    <property type="term" value="P:regulation of sporulation"/>
    <property type="evidence" value="ECO:0007669"/>
    <property type="project" value="InterPro"/>
</dbReference>
<keyword evidence="2 4" id="KW-0238">DNA-binding</keyword>
<dbReference type="InterPro" id="IPR039518">
    <property type="entry name" value="WhiA_LAGLIDADG_dom"/>
</dbReference>
<keyword evidence="1 4" id="KW-0132">Cell division</keyword>
<dbReference type="PANTHER" id="PTHR37307:SF1">
    <property type="entry name" value="CELL DIVISION PROTEIN WHIA-RELATED"/>
    <property type="match status" value="1"/>
</dbReference>
<evidence type="ECO:0000256" key="1">
    <source>
        <dbReference type="ARBA" id="ARBA00022618"/>
    </source>
</evidence>
<dbReference type="PANTHER" id="PTHR37307">
    <property type="entry name" value="CELL DIVISION PROTEIN WHIA-RELATED"/>
    <property type="match status" value="1"/>
</dbReference>
<evidence type="ECO:0000256" key="4">
    <source>
        <dbReference type="HAMAP-Rule" id="MF_01420"/>
    </source>
</evidence>
<dbReference type="InterPro" id="IPR027434">
    <property type="entry name" value="Homing_endonucl"/>
</dbReference>
<dbReference type="InterPro" id="IPR003802">
    <property type="entry name" value="Sporulation_regulator_WhiA"/>
</dbReference>
<dbReference type="Gene3D" id="3.10.28.10">
    <property type="entry name" value="Homing endonucleases"/>
    <property type="match status" value="1"/>
</dbReference>
<reference evidence="7" key="1">
    <citation type="journal article" date="2021" name="PeerJ">
        <title>Extensive microbial diversity within the chicken gut microbiome revealed by metagenomics and culture.</title>
        <authorList>
            <person name="Gilroy R."/>
            <person name="Ravi A."/>
            <person name="Getino M."/>
            <person name="Pursley I."/>
            <person name="Horton D.L."/>
            <person name="Alikhan N.F."/>
            <person name="Baker D."/>
            <person name="Gharbi K."/>
            <person name="Hall N."/>
            <person name="Watson M."/>
            <person name="Adriaenssens E.M."/>
            <person name="Foster-Nyarko E."/>
            <person name="Jarju S."/>
            <person name="Secka A."/>
            <person name="Antonio M."/>
            <person name="Oren A."/>
            <person name="Chaudhuri R.R."/>
            <person name="La Ragione R."/>
            <person name="Hildebrand F."/>
            <person name="Pallen M.J."/>
        </authorList>
    </citation>
    <scope>NUCLEOTIDE SEQUENCE</scope>
    <source>
        <strain evidence="7">ChiBcec8-13705</strain>
    </source>
</reference>
<dbReference type="GO" id="GO:0051301">
    <property type="term" value="P:cell division"/>
    <property type="evidence" value="ECO:0007669"/>
    <property type="project" value="UniProtKB-UniRule"/>
</dbReference>
<proteinExistence type="inferred from homology"/>
<dbReference type="Pfam" id="PF14527">
    <property type="entry name" value="LAGLIDADG_WhiA"/>
    <property type="match status" value="1"/>
</dbReference>
<dbReference type="GO" id="GO:0003677">
    <property type="term" value="F:DNA binding"/>
    <property type="evidence" value="ECO:0007669"/>
    <property type="project" value="UniProtKB-UniRule"/>
</dbReference>
<dbReference type="HAMAP" id="MF_01420">
    <property type="entry name" value="HTH_type_WhiA"/>
    <property type="match status" value="1"/>
</dbReference>
<feature type="domain" description="Sporulation regulator WhiA C-terminal" evidence="5">
    <location>
        <begin position="213"/>
        <end position="294"/>
    </location>
</feature>
<evidence type="ECO:0000256" key="3">
    <source>
        <dbReference type="ARBA" id="ARBA00023306"/>
    </source>
</evidence>
<evidence type="ECO:0000259" key="5">
    <source>
        <dbReference type="Pfam" id="PF02650"/>
    </source>
</evidence>
<evidence type="ECO:0000256" key="2">
    <source>
        <dbReference type="ARBA" id="ARBA00023125"/>
    </source>
</evidence>
<dbReference type="Pfam" id="PF02650">
    <property type="entry name" value="HTH_WhiA"/>
    <property type="match status" value="1"/>
</dbReference>
<sequence length="308" mass="33961">MSFSQDVKAEILRRKITRPCCCTAAAYAVACFGKYFDERGIVLQTETEGVAQFAQRMYARCGITGSLLRKERPAGPVFEFSVAEPAQVRKLLALFGHTGRETALRIRPGCFKCQNCVSCFVSTAFLCCGTATDPEKGYNIEFLSTRYQLSQQLEAILAEHDFHPHRALRKGANTVYIKAGDHIEDLLTFMGAGNAAMRVMEQRMINDMRNKTNRLSNCETANLGKSVQAAVQVQMAIRRLEAAGALDTLPAPLPATARLRMAYPDLPLAQLGQKFDPPVSKAGLSHRFKRIQQAAQKLAAAPQEENNG</sequence>
<reference evidence="7" key="2">
    <citation type="submission" date="2021-04" db="EMBL/GenBank/DDBJ databases">
        <authorList>
            <person name="Gilroy R."/>
        </authorList>
    </citation>
    <scope>NUCLEOTIDE SEQUENCE</scope>
    <source>
        <strain evidence="7">ChiBcec8-13705</strain>
    </source>
</reference>
<evidence type="ECO:0000259" key="6">
    <source>
        <dbReference type="Pfam" id="PF14527"/>
    </source>
</evidence>
<comment type="caution">
    <text evidence="7">The sequence shown here is derived from an EMBL/GenBank/DDBJ whole genome shotgun (WGS) entry which is preliminary data.</text>
</comment>
<dbReference type="Proteomes" id="UP000886803">
    <property type="component" value="Unassembled WGS sequence"/>
</dbReference>
<feature type="domain" description="WhiA LAGLIDADG-like" evidence="6">
    <location>
        <begin position="119"/>
        <end position="209"/>
    </location>
</feature>
<comment type="similarity">
    <text evidence="4">Belongs to the WhiA family.</text>
</comment>
<comment type="function">
    <text evidence="4">Involved in cell division and chromosome segregation.</text>
</comment>
<protein>
    <recommendedName>
        <fullName evidence="4">Probable cell division protein WhiA</fullName>
    </recommendedName>
</protein>
<dbReference type="EMBL" id="DWYG01000001">
    <property type="protein sequence ID" value="HJB40867.1"/>
    <property type="molecule type" value="Genomic_DNA"/>
</dbReference>
<evidence type="ECO:0000313" key="7">
    <source>
        <dbReference type="EMBL" id="HJB40867.1"/>
    </source>
</evidence>
<dbReference type="InterPro" id="IPR023054">
    <property type="entry name" value="Sporulation_regulator_WhiA_C"/>
</dbReference>
<dbReference type="NCBIfam" id="TIGR00647">
    <property type="entry name" value="DNA_bind_WhiA"/>
    <property type="match status" value="1"/>
</dbReference>
<evidence type="ECO:0000313" key="8">
    <source>
        <dbReference type="Proteomes" id="UP000886803"/>
    </source>
</evidence>
<name>A0A9D2M468_9FIRM</name>